<dbReference type="GO" id="GO:0005737">
    <property type="term" value="C:cytoplasm"/>
    <property type="evidence" value="ECO:0007669"/>
    <property type="project" value="TreeGrafter"/>
</dbReference>
<feature type="region of interest" description="Disordered" evidence="5">
    <location>
        <begin position="593"/>
        <end position="627"/>
    </location>
</feature>
<protein>
    <recommendedName>
        <fullName evidence="10">PDZ domain-containing protein</fullName>
    </recommendedName>
</protein>
<dbReference type="GO" id="GO:0005096">
    <property type="term" value="F:GTPase activator activity"/>
    <property type="evidence" value="ECO:0007669"/>
    <property type="project" value="UniProtKB-KW"/>
</dbReference>
<dbReference type="SUPFAM" id="SSF111347">
    <property type="entry name" value="Rap/Ran-GAP"/>
    <property type="match status" value="1"/>
</dbReference>
<dbReference type="GO" id="GO:0051056">
    <property type="term" value="P:regulation of small GTPase mediated signal transduction"/>
    <property type="evidence" value="ECO:0007669"/>
    <property type="project" value="InterPro"/>
</dbReference>
<dbReference type="InterPro" id="IPR000331">
    <property type="entry name" value="Rap/Ran_GAP_dom"/>
</dbReference>
<dbReference type="InterPro" id="IPR035974">
    <property type="entry name" value="Rap/Ran-GAP_sf"/>
</dbReference>
<feature type="compositionally biased region" description="Low complexity" evidence="5">
    <location>
        <begin position="408"/>
        <end position="417"/>
    </location>
</feature>
<evidence type="ECO:0000256" key="5">
    <source>
        <dbReference type="SAM" id="MobiDB-lite"/>
    </source>
</evidence>
<dbReference type="Pfam" id="PF11881">
    <property type="entry name" value="SPAR_C"/>
    <property type="match status" value="1"/>
</dbReference>
<feature type="region of interest" description="Disordered" evidence="5">
    <location>
        <begin position="334"/>
        <end position="360"/>
    </location>
</feature>
<organism evidence="8 9">
    <name type="scientific">Oncorhynchus mykiss</name>
    <name type="common">Rainbow trout</name>
    <name type="synonym">Salmo gairdneri</name>
    <dbReference type="NCBI Taxonomy" id="8022"/>
    <lineage>
        <taxon>Eukaryota</taxon>
        <taxon>Metazoa</taxon>
        <taxon>Chordata</taxon>
        <taxon>Craniata</taxon>
        <taxon>Vertebrata</taxon>
        <taxon>Euteleostomi</taxon>
        <taxon>Actinopterygii</taxon>
        <taxon>Neopterygii</taxon>
        <taxon>Teleostei</taxon>
        <taxon>Protacanthopterygii</taxon>
        <taxon>Salmoniformes</taxon>
        <taxon>Salmonidae</taxon>
        <taxon>Salmoninae</taxon>
        <taxon>Oncorhynchus</taxon>
    </lineage>
</organism>
<feature type="coiled-coil region" evidence="4">
    <location>
        <begin position="855"/>
        <end position="896"/>
    </location>
</feature>
<evidence type="ECO:0000256" key="3">
    <source>
        <dbReference type="ARBA" id="ARBA00023054"/>
    </source>
</evidence>
<sequence>MTYLCYLEKIMQNDRAIKMSVFLYVFSVAVTRSKDVPAFGPPIPQGVFFPKSAMFRDFLLAKMMNGENAVHKSDKFRAMAMRTRQEYLKDLAENFVSATPVDSSAAKFSFISLGVKKKERSRPRRNAHLQSYGAVTWAVVARDFGQSADIGCLLAVSNEFVVLIEEASKEVVFNCYCRDVLGWSSTSGSVRLFYERGECVVFSTQEGCWDDVREIMQRLEIVTRGCETVEMTLRRNGLGQLGFHVNFEGVVADVEPFGFAWQVGLRPGSRLMEICKVAVATLSHEQMIDLLRTSNTVSVVIVQPHEDGTPRRSCSEMYRVPVVEYKTTTAAGWHRVSTVPGGGPSMSRASPTQGPSPGQQMFHYAQGAISRSTSFDRKQQDGTRVLQEYEISPTASCSSREPGQLYCSSPSNQSTSSDPGPCGTWSQKAGYINGCQSPALHLDQPSDKEGEGRREGEPKLERTRSAEAKWHHPSTKILNMRERSQPRQGAKDSPNKYQHSGSSHSSSNTLSSNASSGSSDEKRFGSGDPMDPDALGLIYIKGASTDSGIDTATCMPPPPPPLPGCSGGGAPGVSAGRPVPQDARGEQWVVEYSGTGGYHGAGTPEEGLTSQGYSTQATSAGHVTDGSLGDLSEISSMSRLRAMLGADGQLQQVQPSLTREAFLKMMLPDSPPEDGGRGKSLTGPGGLPMSPRRSLYRTLSDESLCSSHRKTLSLVSSRSSLLDQALPNDILFSTVAGPYHSTLPPRMNLGHSHGAPLHKNELWFSDSSLADRCKMADGSLMPLPEAVSGLDWSHLVDAARAFEASDQGSLCSMLDVEQAQQAMELSHELSRRVAASEAAALKAGDGSPALLTGKVLQLEEILRQLQFDLRKEQEDKAMLQEQVQHLRQDNMRLHEESQTAAAQLRRFSEWFLHSVDNKKP</sequence>
<keyword evidence="2" id="KW-0597">Phosphoprotein</keyword>
<dbReference type="EMBL" id="FR907863">
    <property type="protein sequence ID" value="CDQ87377.1"/>
    <property type="molecule type" value="Genomic_DNA"/>
</dbReference>
<dbReference type="PANTHER" id="PTHR15711:SF7">
    <property type="entry name" value="SIGNAL-INDUCED PROLIFERATION-ASSOCIATED 1-LIKE PROTEIN 2"/>
    <property type="match status" value="1"/>
</dbReference>
<reference evidence="8" key="2">
    <citation type="submission" date="2014-03" db="EMBL/GenBank/DDBJ databases">
        <authorList>
            <person name="Genoscope - CEA"/>
        </authorList>
    </citation>
    <scope>NUCLEOTIDE SEQUENCE</scope>
</reference>
<dbReference type="SMART" id="SM00228">
    <property type="entry name" value="PDZ"/>
    <property type="match status" value="1"/>
</dbReference>
<dbReference type="PROSITE" id="PS50106">
    <property type="entry name" value="PDZ"/>
    <property type="match status" value="1"/>
</dbReference>
<feature type="region of interest" description="Disordered" evidence="5">
    <location>
        <begin position="549"/>
        <end position="581"/>
    </location>
</feature>
<keyword evidence="1" id="KW-0343">GTPase activation</keyword>
<gene>
    <name evidence="8" type="ORF">GSONMT00038084001</name>
</gene>
<reference evidence="8" key="1">
    <citation type="journal article" date="2014" name="Nat. Commun.">
        <title>The rainbow trout genome provides novel insights into evolution after whole-genome duplication in vertebrates.</title>
        <authorList>
            <person name="Berthelot C."/>
            <person name="Brunet F."/>
            <person name="Chalopin D."/>
            <person name="Juanchich A."/>
            <person name="Bernard M."/>
            <person name="Noel B."/>
            <person name="Bento P."/>
            <person name="Da Silva C."/>
            <person name="Labadie K."/>
            <person name="Alberti A."/>
            <person name="Aury J.M."/>
            <person name="Louis A."/>
            <person name="Dehais P."/>
            <person name="Bardou P."/>
            <person name="Montfort J."/>
            <person name="Klopp C."/>
            <person name="Cabau C."/>
            <person name="Gaspin C."/>
            <person name="Thorgaard G.H."/>
            <person name="Boussaha M."/>
            <person name="Quillet E."/>
            <person name="Guyomard R."/>
            <person name="Galiana D."/>
            <person name="Bobe J."/>
            <person name="Volff J.N."/>
            <person name="Genet C."/>
            <person name="Wincker P."/>
            <person name="Jaillon O."/>
            <person name="Roest Crollius H."/>
            <person name="Guiguen Y."/>
        </authorList>
    </citation>
    <scope>NUCLEOTIDE SEQUENCE [LARGE SCALE GENOMIC DNA]</scope>
</reference>
<dbReference type="Proteomes" id="UP000193380">
    <property type="component" value="Unassembled WGS sequence"/>
</dbReference>
<dbReference type="SUPFAM" id="SSF50156">
    <property type="entry name" value="PDZ domain-like"/>
    <property type="match status" value="1"/>
</dbReference>
<feature type="region of interest" description="Disordered" evidence="5">
    <location>
        <begin position="393"/>
        <end position="535"/>
    </location>
</feature>
<keyword evidence="3 4" id="KW-0175">Coiled coil</keyword>
<evidence type="ECO:0000259" key="7">
    <source>
        <dbReference type="PROSITE" id="PS50106"/>
    </source>
</evidence>
<feature type="compositionally biased region" description="Polar residues" evidence="5">
    <location>
        <begin position="347"/>
        <end position="359"/>
    </location>
</feature>
<dbReference type="Pfam" id="PF02145">
    <property type="entry name" value="Rap_GAP"/>
    <property type="match status" value="1"/>
</dbReference>
<dbReference type="AlphaFoldDB" id="A0A060Y783"/>
<accession>A0A060Y783</accession>
<feature type="region of interest" description="Disordered" evidence="5">
    <location>
        <begin position="666"/>
        <end position="692"/>
    </location>
</feature>
<proteinExistence type="predicted"/>
<dbReference type="InterPro" id="IPR021818">
    <property type="entry name" value="SIPA1L_C"/>
</dbReference>
<feature type="compositionally biased region" description="Polar residues" evidence="5">
    <location>
        <begin position="608"/>
        <end position="621"/>
    </location>
</feature>
<evidence type="ECO:0000256" key="4">
    <source>
        <dbReference type="SAM" id="Coils"/>
    </source>
</evidence>
<dbReference type="PaxDb" id="8022-A0A060Y783"/>
<dbReference type="InterPro" id="IPR001478">
    <property type="entry name" value="PDZ"/>
</dbReference>
<dbReference type="STRING" id="8022.A0A060Y783"/>
<dbReference type="CDD" id="cd06745">
    <property type="entry name" value="PDZ_SIPA1-like"/>
    <property type="match status" value="1"/>
</dbReference>
<feature type="domain" description="Rap-GAP" evidence="6">
    <location>
        <begin position="1"/>
        <end position="91"/>
    </location>
</feature>
<evidence type="ECO:0000256" key="1">
    <source>
        <dbReference type="ARBA" id="ARBA00022468"/>
    </source>
</evidence>
<dbReference type="InterPro" id="IPR050989">
    <property type="entry name" value="Rap1_Ran_GAP"/>
</dbReference>
<evidence type="ECO:0008006" key="10">
    <source>
        <dbReference type="Google" id="ProtNLM"/>
    </source>
</evidence>
<evidence type="ECO:0000313" key="8">
    <source>
        <dbReference type="EMBL" id="CDQ87377.1"/>
    </source>
</evidence>
<dbReference type="Gene3D" id="2.30.42.10">
    <property type="match status" value="1"/>
</dbReference>
<evidence type="ECO:0000256" key="2">
    <source>
        <dbReference type="ARBA" id="ARBA00022553"/>
    </source>
</evidence>
<dbReference type="Gene3D" id="3.40.50.11210">
    <property type="entry name" value="Rap/Ran-GAP"/>
    <property type="match status" value="1"/>
</dbReference>
<name>A0A060Y783_ONCMY</name>
<feature type="compositionally biased region" description="Basic and acidic residues" evidence="5">
    <location>
        <begin position="479"/>
        <end position="494"/>
    </location>
</feature>
<feature type="compositionally biased region" description="Low complexity" evidence="5">
    <location>
        <begin position="499"/>
        <end position="518"/>
    </location>
</feature>
<feature type="compositionally biased region" description="Basic and acidic residues" evidence="5">
    <location>
        <begin position="444"/>
        <end position="470"/>
    </location>
</feature>
<feature type="domain" description="PDZ" evidence="7">
    <location>
        <begin position="230"/>
        <end position="306"/>
    </location>
</feature>
<dbReference type="PANTHER" id="PTHR15711">
    <property type="entry name" value="RAP GTPASE-ACTIVATING PROTEIN"/>
    <property type="match status" value="1"/>
</dbReference>
<dbReference type="Pfam" id="PF00595">
    <property type="entry name" value="PDZ"/>
    <property type="match status" value="1"/>
</dbReference>
<dbReference type="InterPro" id="IPR036034">
    <property type="entry name" value="PDZ_sf"/>
</dbReference>
<dbReference type="PROSITE" id="PS50085">
    <property type="entry name" value="RAPGAP"/>
    <property type="match status" value="1"/>
</dbReference>
<evidence type="ECO:0000259" key="6">
    <source>
        <dbReference type="PROSITE" id="PS50085"/>
    </source>
</evidence>
<evidence type="ECO:0000313" key="9">
    <source>
        <dbReference type="Proteomes" id="UP000193380"/>
    </source>
</evidence>